<dbReference type="InterPro" id="IPR036318">
    <property type="entry name" value="FAD-bd_PCMH-like_sf"/>
</dbReference>
<evidence type="ECO:0000313" key="11">
    <source>
        <dbReference type="Proteomes" id="UP001240250"/>
    </source>
</evidence>
<dbReference type="Pfam" id="PF01565">
    <property type="entry name" value="FAD_binding_4"/>
    <property type="match status" value="1"/>
</dbReference>
<dbReference type="RefSeq" id="WP_070319995.1">
    <property type="nucleotide sequence ID" value="NZ_JAUSVM010000001.1"/>
</dbReference>
<evidence type="ECO:0000256" key="6">
    <source>
        <dbReference type="ARBA" id="ARBA00023004"/>
    </source>
</evidence>
<dbReference type="InterPro" id="IPR004113">
    <property type="entry name" value="FAD-bd_oxidored_4_C"/>
</dbReference>
<dbReference type="InterPro" id="IPR016169">
    <property type="entry name" value="FAD-bd_PCMH_sub2"/>
</dbReference>
<evidence type="ECO:0000259" key="8">
    <source>
        <dbReference type="PROSITE" id="PS51379"/>
    </source>
</evidence>
<dbReference type="PANTHER" id="PTHR11748:SF119">
    <property type="entry name" value="D-2-HYDROXYGLUTARATE DEHYDROGENASE"/>
    <property type="match status" value="1"/>
</dbReference>
<dbReference type="SUPFAM" id="SSF56176">
    <property type="entry name" value="FAD-binding/transporter-associated domain-like"/>
    <property type="match status" value="1"/>
</dbReference>
<dbReference type="Proteomes" id="UP001240250">
    <property type="component" value="Unassembled WGS sequence"/>
</dbReference>
<dbReference type="Gene3D" id="1.10.45.10">
    <property type="entry name" value="Vanillyl-alcohol Oxidase, Chain A, domain 4"/>
    <property type="match status" value="1"/>
</dbReference>
<dbReference type="InterPro" id="IPR017900">
    <property type="entry name" value="4Fe4S_Fe_S_CS"/>
</dbReference>
<keyword evidence="2" id="KW-0285">Flavoprotein</keyword>
<dbReference type="SUPFAM" id="SSF46548">
    <property type="entry name" value="alpha-helical ferredoxin"/>
    <property type="match status" value="1"/>
</dbReference>
<dbReference type="EMBL" id="JAUSVM010000001">
    <property type="protein sequence ID" value="MDQ0424786.1"/>
    <property type="molecule type" value="Genomic_DNA"/>
</dbReference>
<dbReference type="InterPro" id="IPR016164">
    <property type="entry name" value="FAD-linked_Oxase-like_C"/>
</dbReference>
<sequence length="1001" mass="104823">MAVTTGTPPVRDVVHALRDAVRGSVDDSSRRRAEYSTDASNYRVVPQVVVFPRDTDDVEAALQVARETGTPLTSRGGGTSVAGNAVGTGIVLDFSRHVNRVLEIDSEARTARIEPGVVMAHLQKAAAPHGLRFGPDPSTQARATLGGMIGNNACGPRAVAYGRTADNVVDLDVVDGTGRRFTARAGAGSLDVVPGLDGLVRAHLDVIRTELGRFRRQVSGYSLEHLAPEHGTDLAKMLVGTEGTLVTLLGATVNLVPVPSAPVLVVLGYPDMPTAADAVPALLAHAPLAIEGMDSRLVDVVRRVKGASAVPDLPPGAGWMMCEVGGATLDEAMATARALAADAGTDAVGIFPPGPEAAAMWRIREDGAGLGGRTPSGAQAWPGFEDSAVPPERLGAYLRELEALMADHRVDGLAYGHFGDGCVHLRIDMPMERSGGPLRAFMEDAATLVATHGGSLSGEHGDGRARSELLPVMYSQRAIDLFGAVKDLFDPRDLLNPGVLVRPRPLDADLRRPAARALPAASGFSFAHDGGDLTTAVHRCVGVGKCRADNHAAGGFMCPSYLATKDEKDSTRGRARVLQEMANGSLVSRGWSSAEVHESLDLCLSCKACSSDCPAGVDMAQYKAEVLHRTYQGRLRPVNHYALGWLPRWARLVTGVPGLAALANAVLGVRPVAKLVLRLGGMDTRRKMVQFAPVPFRAWARQAGRRAGDVRVVGRRDAESVALPVEAAGAGGAAAADDATGGARAEHGAPRPPVLLWTDSFSDTLAPSVAHAAVAVLRDAGYDVLVPDHDACCGLTWISTGQLDGARHQLEHLLEVLGPFAVNGIPIVGLEPSCTAVLRSDLVDLLPDDPRATAVSRATRTLAELLTAPAPIGPGDRWQVPDLSDVTAVVQPHCHHYSVMTWTADRRLLTDAGAQFSTLAGCCGLAGNFGMEKGHYDVSVAVAENALLPALRAAAPGDVYLADGYSCRTQADQLAGVQGVHLAELLASHLPTASPSPAATD</sequence>
<dbReference type="Pfam" id="PF02754">
    <property type="entry name" value="CCG"/>
    <property type="match status" value="1"/>
</dbReference>
<dbReference type="Pfam" id="PF02913">
    <property type="entry name" value="FAD-oxidase_C"/>
    <property type="match status" value="1"/>
</dbReference>
<evidence type="ECO:0000256" key="7">
    <source>
        <dbReference type="ARBA" id="ARBA00023014"/>
    </source>
</evidence>
<proteinExistence type="predicted"/>
<evidence type="ECO:0000256" key="4">
    <source>
        <dbReference type="ARBA" id="ARBA00022827"/>
    </source>
</evidence>
<gene>
    <name evidence="10" type="ORF">JO380_001167</name>
</gene>
<dbReference type="Gene3D" id="3.30.70.2740">
    <property type="match status" value="1"/>
</dbReference>
<dbReference type="PANTHER" id="PTHR11748">
    <property type="entry name" value="D-LACTATE DEHYDROGENASE"/>
    <property type="match status" value="1"/>
</dbReference>
<dbReference type="SUPFAM" id="SSF55103">
    <property type="entry name" value="FAD-linked oxidases, C-terminal domain"/>
    <property type="match status" value="1"/>
</dbReference>
<keyword evidence="11" id="KW-1185">Reference proteome</keyword>
<dbReference type="InterPro" id="IPR016171">
    <property type="entry name" value="Vanillyl_alc_oxidase_C-sub2"/>
</dbReference>
<keyword evidence="4" id="KW-0274">FAD</keyword>
<dbReference type="PROSITE" id="PS51387">
    <property type="entry name" value="FAD_PCMH"/>
    <property type="match status" value="1"/>
</dbReference>
<comment type="caution">
    <text evidence="10">The sequence shown here is derived from an EMBL/GenBank/DDBJ whole genome shotgun (WGS) entry which is preliminary data.</text>
</comment>
<keyword evidence="7" id="KW-0411">Iron-sulfur</keyword>
<feature type="domain" description="4Fe-4S ferredoxin-type" evidence="8">
    <location>
        <begin position="592"/>
        <end position="623"/>
    </location>
</feature>
<dbReference type="InterPro" id="IPR004017">
    <property type="entry name" value="Cys_rich_dom"/>
</dbReference>
<dbReference type="InterPro" id="IPR017896">
    <property type="entry name" value="4Fe4S_Fe-S-bd"/>
</dbReference>
<reference evidence="10 11" key="1">
    <citation type="submission" date="2023-07" db="EMBL/GenBank/DDBJ databases">
        <title>Sequencing the genomes of 1000 actinobacteria strains.</title>
        <authorList>
            <person name="Klenk H.-P."/>
        </authorList>
    </citation>
    <scope>NUCLEOTIDE SEQUENCE [LARGE SCALE GENOMIC DNA]</scope>
    <source>
        <strain evidence="10 11">DSM 14785</strain>
    </source>
</reference>
<evidence type="ECO:0000256" key="2">
    <source>
        <dbReference type="ARBA" id="ARBA00022630"/>
    </source>
</evidence>
<dbReference type="Gene3D" id="3.30.465.10">
    <property type="match status" value="1"/>
</dbReference>
<dbReference type="InterPro" id="IPR016166">
    <property type="entry name" value="FAD-bd_PCMH"/>
</dbReference>
<dbReference type="InterPro" id="IPR006094">
    <property type="entry name" value="Oxid_FAD_bind_N"/>
</dbReference>
<evidence type="ECO:0000259" key="9">
    <source>
        <dbReference type="PROSITE" id="PS51387"/>
    </source>
</evidence>
<feature type="domain" description="FAD-binding PCMH-type" evidence="9">
    <location>
        <begin position="42"/>
        <end position="258"/>
    </location>
</feature>
<keyword evidence="6" id="KW-0408">Iron</keyword>
<protein>
    <submittedName>
        <fullName evidence="10">FAD/FMN-containing dehydrogenase/Fe-S oxidoreductase</fullName>
    </submittedName>
</protein>
<name>A0ABU0GHE0_9CELL</name>
<evidence type="ECO:0000256" key="3">
    <source>
        <dbReference type="ARBA" id="ARBA00022723"/>
    </source>
</evidence>
<accession>A0ABU0GHE0</accession>
<dbReference type="PROSITE" id="PS51379">
    <property type="entry name" value="4FE4S_FER_2"/>
    <property type="match status" value="1"/>
</dbReference>
<evidence type="ECO:0000313" key="10">
    <source>
        <dbReference type="EMBL" id="MDQ0424786.1"/>
    </source>
</evidence>
<keyword evidence="3" id="KW-0479">Metal-binding</keyword>
<evidence type="ECO:0000256" key="5">
    <source>
        <dbReference type="ARBA" id="ARBA00023002"/>
    </source>
</evidence>
<dbReference type="Pfam" id="PF13183">
    <property type="entry name" value="Fer4_8"/>
    <property type="match status" value="1"/>
</dbReference>
<organism evidence="10 11">
    <name type="scientific">Cellulomonas iranensis</name>
    <dbReference type="NCBI Taxonomy" id="76862"/>
    <lineage>
        <taxon>Bacteria</taxon>
        <taxon>Bacillati</taxon>
        <taxon>Actinomycetota</taxon>
        <taxon>Actinomycetes</taxon>
        <taxon>Micrococcales</taxon>
        <taxon>Cellulomonadaceae</taxon>
        <taxon>Cellulomonas</taxon>
    </lineage>
</organism>
<keyword evidence="5" id="KW-0560">Oxidoreductase</keyword>
<dbReference type="PROSITE" id="PS00198">
    <property type="entry name" value="4FE4S_FER_1"/>
    <property type="match status" value="1"/>
</dbReference>
<evidence type="ECO:0000256" key="1">
    <source>
        <dbReference type="ARBA" id="ARBA00001974"/>
    </source>
</evidence>
<comment type="cofactor">
    <cofactor evidence="1">
        <name>FAD</name>
        <dbReference type="ChEBI" id="CHEBI:57692"/>
    </cofactor>
</comment>